<proteinExistence type="predicted"/>
<dbReference type="Proteomes" id="UP001153269">
    <property type="component" value="Unassembled WGS sequence"/>
</dbReference>
<evidence type="ECO:0000313" key="1">
    <source>
        <dbReference type="EMBL" id="CAB1455460.1"/>
    </source>
</evidence>
<evidence type="ECO:0000313" key="2">
    <source>
        <dbReference type="Proteomes" id="UP001153269"/>
    </source>
</evidence>
<dbReference type="AlphaFoldDB" id="A0A9N7Z8U9"/>
<keyword evidence="2" id="KW-1185">Reference proteome</keyword>
<dbReference type="EMBL" id="CADEAL010004257">
    <property type="protein sequence ID" value="CAB1455460.1"/>
    <property type="molecule type" value="Genomic_DNA"/>
</dbReference>
<accession>A0A9N7Z8U9</accession>
<gene>
    <name evidence="1" type="ORF">PLEPLA_LOCUS43236</name>
</gene>
<organism evidence="1 2">
    <name type="scientific">Pleuronectes platessa</name>
    <name type="common">European plaice</name>
    <dbReference type="NCBI Taxonomy" id="8262"/>
    <lineage>
        <taxon>Eukaryota</taxon>
        <taxon>Metazoa</taxon>
        <taxon>Chordata</taxon>
        <taxon>Craniata</taxon>
        <taxon>Vertebrata</taxon>
        <taxon>Euteleostomi</taxon>
        <taxon>Actinopterygii</taxon>
        <taxon>Neopterygii</taxon>
        <taxon>Teleostei</taxon>
        <taxon>Neoteleostei</taxon>
        <taxon>Acanthomorphata</taxon>
        <taxon>Carangaria</taxon>
        <taxon>Pleuronectiformes</taxon>
        <taxon>Pleuronectoidei</taxon>
        <taxon>Pleuronectidae</taxon>
        <taxon>Pleuronectes</taxon>
    </lineage>
</organism>
<protein>
    <submittedName>
        <fullName evidence="1">Uncharacterized protein</fullName>
    </submittedName>
</protein>
<sequence>MLPVSSHGAKESRATTSDPCCARGRYAHAELRAINSEVIANEDPCLDVRAQLRLWNVDGSCAPRGVSTTSSPCVMLELRHQEALQPGHTGGQESVSRPWDGSDQRVSSVYLLLLNLCQLPHNGSLGWEEVTV</sequence>
<reference evidence="1" key="1">
    <citation type="submission" date="2020-03" db="EMBL/GenBank/DDBJ databases">
        <authorList>
            <person name="Weist P."/>
        </authorList>
    </citation>
    <scope>NUCLEOTIDE SEQUENCE</scope>
</reference>
<name>A0A9N7Z8U9_PLEPL</name>
<comment type="caution">
    <text evidence="1">The sequence shown here is derived from an EMBL/GenBank/DDBJ whole genome shotgun (WGS) entry which is preliminary data.</text>
</comment>